<reference evidence="3 4" key="1">
    <citation type="submission" date="2019-01" db="EMBL/GenBank/DDBJ databases">
        <title>Geovibrio thiophilus DSM 11263, complete genome.</title>
        <authorList>
            <person name="Spring S."/>
            <person name="Bunk B."/>
            <person name="Sproer C."/>
        </authorList>
    </citation>
    <scope>NUCLEOTIDE SEQUENCE [LARGE SCALE GENOMIC DNA]</scope>
    <source>
        <strain evidence="3 4">DSM 11263</strain>
    </source>
</reference>
<proteinExistence type="predicted"/>
<dbReference type="Gene3D" id="1.10.3730.20">
    <property type="match status" value="2"/>
</dbReference>
<evidence type="ECO:0000313" key="3">
    <source>
        <dbReference type="EMBL" id="QAR33943.1"/>
    </source>
</evidence>
<dbReference type="SUPFAM" id="SSF103481">
    <property type="entry name" value="Multidrug resistance efflux transporter EmrE"/>
    <property type="match status" value="2"/>
</dbReference>
<feature type="domain" description="EamA" evidence="2">
    <location>
        <begin position="143"/>
        <end position="276"/>
    </location>
</feature>
<feature type="transmembrane region" description="Helical" evidence="1">
    <location>
        <begin position="113"/>
        <end position="132"/>
    </location>
</feature>
<feature type="transmembrane region" description="Helical" evidence="1">
    <location>
        <begin position="259"/>
        <end position="278"/>
    </location>
</feature>
<feature type="transmembrane region" description="Helical" evidence="1">
    <location>
        <begin position="144"/>
        <end position="161"/>
    </location>
</feature>
<dbReference type="RefSeq" id="WP_128467228.1">
    <property type="nucleotide sequence ID" value="NZ_CP035108.1"/>
</dbReference>
<dbReference type="EMBL" id="CP035108">
    <property type="protein sequence ID" value="QAR33943.1"/>
    <property type="molecule type" value="Genomic_DNA"/>
</dbReference>
<feature type="transmembrane region" description="Helical" evidence="1">
    <location>
        <begin position="90"/>
        <end position="107"/>
    </location>
</feature>
<feature type="domain" description="EamA" evidence="2">
    <location>
        <begin position="2"/>
        <end position="131"/>
    </location>
</feature>
<accession>A0A410K0P2</accession>
<feature type="transmembrane region" description="Helical" evidence="1">
    <location>
        <begin position="231"/>
        <end position="252"/>
    </location>
</feature>
<evidence type="ECO:0000259" key="2">
    <source>
        <dbReference type="Pfam" id="PF00892"/>
    </source>
</evidence>
<dbReference type="KEGG" id="gtl:EP073_11175"/>
<organism evidence="3 4">
    <name type="scientific">Geovibrio thiophilus</name>
    <dbReference type="NCBI Taxonomy" id="139438"/>
    <lineage>
        <taxon>Bacteria</taxon>
        <taxon>Pseudomonadati</taxon>
        <taxon>Deferribacterota</taxon>
        <taxon>Deferribacteres</taxon>
        <taxon>Deferribacterales</taxon>
        <taxon>Geovibrionaceae</taxon>
        <taxon>Geovibrio</taxon>
    </lineage>
</organism>
<keyword evidence="1" id="KW-1133">Transmembrane helix</keyword>
<dbReference type="Pfam" id="PF00892">
    <property type="entry name" value="EamA"/>
    <property type="match status" value="2"/>
</dbReference>
<feature type="transmembrane region" description="Helical" evidence="1">
    <location>
        <begin position="28"/>
        <end position="48"/>
    </location>
</feature>
<evidence type="ECO:0000313" key="4">
    <source>
        <dbReference type="Proteomes" id="UP000287502"/>
    </source>
</evidence>
<keyword evidence="1" id="KW-0812">Transmembrane</keyword>
<sequence>MTGFIFIVFSALCHSLWNVLLKRSSDKYAFNFFMHLVNLIFFTALFPVFFREYMYFDKGAVIYGLIGGTFFALYHLFISTAYRYSDVSSIYPITTSSPFFILIWATLFLGERLTFFGVSGIIFTVLGGIVLNGEKGSRIKPAKGTVFALLAAFSYSFGALADKGGVGGGNMIFYTYCLCFFMTSYLAVYSLRHRPFRKEFIMAEKKYFIIAGVIVFLSFTSYRYGLTFMEVSYAAALRQVNAVFALIIGVFVFKEAFSLSKLTGTLIIVIGIVLIRFGM</sequence>
<feature type="transmembrane region" description="Helical" evidence="1">
    <location>
        <begin position="173"/>
        <end position="191"/>
    </location>
</feature>
<dbReference type="InterPro" id="IPR037185">
    <property type="entry name" value="EmrE-like"/>
</dbReference>
<dbReference type="OrthoDB" id="9783707at2"/>
<dbReference type="GO" id="GO:0016020">
    <property type="term" value="C:membrane"/>
    <property type="evidence" value="ECO:0007669"/>
    <property type="project" value="InterPro"/>
</dbReference>
<name>A0A410K0P2_9BACT</name>
<dbReference type="PANTHER" id="PTHR22911">
    <property type="entry name" value="ACYL-MALONYL CONDENSING ENZYME-RELATED"/>
    <property type="match status" value="1"/>
</dbReference>
<keyword evidence="1" id="KW-0472">Membrane</keyword>
<evidence type="ECO:0000256" key="1">
    <source>
        <dbReference type="SAM" id="Phobius"/>
    </source>
</evidence>
<protein>
    <submittedName>
        <fullName evidence="3">EamA family transporter</fullName>
    </submittedName>
</protein>
<dbReference type="InterPro" id="IPR000620">
    <property type="entry name" value="EamA_dom"/>
</dbReference>
<feature type="transmembrane region" description="Helical" evidence="1">
    <location>
        <begin position="207"/>
        <end position="225"/>
    </location>
</feature>
<gene>
    <name evidence="3" type="ORF">EP073_11175</name>
</gene>
<dbReference type="AlphaFoldDB" id="A0A410K0P2"/>
<feature type="transmembrane region" description="Helical" evidence="1">
    <location>
        <begin position="6"/>
        <end position="21"/>
    </location>
</feature>
<keyword evidence="4" id="KW-1185">Reference proteome</keyword>
<dbReference type="Proteomes" id="UP000287502">
    <property type="component" value="Chromosome"/>
</dbReference>
<feature type="transmembrane region" description="Helical" evidence="1">
    <location>
        <begin position="60"/>
        <end position="78"/>
    </location>
</feature>